<dbReference type="GO" id="GO:0016787">
    <property type="term" value="F:hydrolase activity"/>
    <property type="evidence" value="ECO:0007669"/>
    <property type="project" value="UniProtKB-KW"/>
</dbReference>
<protein>
    <submittedName>
        <fullName evidence="5">Antagonist of KipI</fullName>
    </submittedName>
</protein>
<evidence type="ECO:0000259" key="4">
    <source>
        <dbReference type="SMART" id="SM00797"/>
    </source>
</evidence>
<reference evidence="5 6" key="1">
    <citation type="submission" date="2016-10" db="EMBL/GenBank/DDBJ databases">
        <authorList>
            <person name="de Groot N.N."/>
        </authorList>
    </citation>
    <scope>NUCLEOTIDE SEQUENCE [LARGE SCALE GENOMIC DNA]</scope>
    <source>
        <strain evidence="5 6">DSM 19033</strain>
    </source>
</reference>
<dbReference type="Gene3D" id="2.40.100.10">
    <property type="entry name" value="Cyclophilin-like"/>
    <property type="match status" value="1"/>
</dbReference>
<keyword evidence="6" id="KW-1185">Reference proteome</keyword>
<sequence>MGIKVLKGGLLTTIQDTGRFGYRKDGIIVSGAMDTVALRTGNLLVGNQEHEAGIECTLIGPKIYFESDQLIALTGADLSPALDHVPVKMWRPVFAKRGSMLNFGTSVTGCRSYLTVSGGFDVSEVLGSRSTYLRAGFGGWKGRALETGDHISFKEEYQDTLRNFNWSCDLSTFYPDLKDTVIRVMKGPEYELFSPLSQQSFFEREFRLTNESDRMGYHLQGPALELNLPQEMISSAVAFGTVQVTSNGDSIVLMADHQTTGGYPRIVQVITADFSKLAQLQCGQKIRFELVTLAAAQAALQQREQQLKQLRQTLTFKYDHDRY</sequence>
<dbReference type="OrthoDB" id="9782422at2"/>
<dbReference type="SUPFAM" id="SSF50891">
    <property type="entry name" value="Cyclophilin-like"/>
    <property type="match status" value="1"/>
</dbReference>
<dbReference type="SMART" id="SM00797">
    <property type="entry name" value="AHS2"/>
    <property type="match status" value="1"/>
</dbReference>
<dbReference type="InterPro" id="IPR052708">
    <property type="entry name" value="PxpC"/>
</dbReference>
<dbReference type="NCBIfam" id="TIGR00724">
    <property type="entry name" value="urea_amlyse_rel"/>
    <property type="match status" value="1"/>
</dbReference>
<dbReference type="Pfam" id="PF02626">
    <property type="entry name" value="CT_A_B"/>
    <property type="match status" value="1"/>
</dbReference>
<keyword evidence="3" id="KW-0067">ATP-binding</keyword>
<feature type="domain" description="Carboxyltransferase" evidence="4">
    <location>
        <begin position="24"/>
        <end position="306"/>
    </location>
</feature>
<accession>A0A1H3XKE3</accession>
<dbReference type="InterPro" id="IPR029000">
    <property type="entry name" value="Cyclophilin-like_dom_sf"/>
</dbReference>
<dbReference type="GO" id="GO:0005524">
    <property type="term" value="F:ATP binding"/>
    <property type="evidence" value="ECO:0007669"/>
    <property type="project" value="UniProtKB-KW"/>
</dbReference>
<proteinExistence type="predicted"/>
<evidence type="ECO:0000256" key="2">
    <source>
        <dbReference type="ARBA" id="ARBA00022801"/>
    </source>
</evidence>
<dbReference type="InterPro" id="IPR003778">
    <property type="entry name" value="CT_A_B"/>
</dbReference>
<dbReference type="EMBL" id="FNRA01000001">
    <property type="protein sequence ID" value="SDZ99897.1"/>
    <property type="molecule type" value="Genomic_DNA"/>
</dbReference>
<evidence type="ECO:0000313" key="6">
    <source>
        <dbReference type="Proteomes" id="UP000198850"/>
    </source>
</evidence>
<dbReference type="STRING" id="425514.SAMN05443550_101648"/>
<keyword evidence="2" id="KW-0378">Hydrolase</keyword>
<dbReference type="AlphaFoldDB" id="A0A1H3XKE3"/>
<dbReference type="RefSeq" id="WP_090555057.1">
    <property type="nucleotide sequence ID" value="NZ_FNRA01000001.1"/>
</dbReference>
<organism evidence="5 6">
    <name type="scientific">Pedobacter hartonius</name>
    <dbReference type="NCBI Taxonomy" id="425514"/>
    <lineage>
        <taxon>Bacteria</taxon>
        <taxon>Pseudomonadati</taxon>
        <taxon>Bacteroidota</taxon>
        <taxon>Sphingobacteriia</taxon>
        <taxon>Sphingobacteriales</taxon>
        <taxon>Sphingobacteriaceae</taxon>
        <taxon>Pedobacter</taxon>
    </lineage>
</organism>
<gene>
    <name evidence="5" type="ORF">SAMN05443550_101648</name>
</gene>
<evidence type="ECO:0000313" key="5">
    <source>
        <dbReference type="EMBL" id="SDZ99897.1"/>
    </source>
</evidence>
<dbReference type="PANTHER" id="PTHR43309:SF5">
    <property type="entry name" value="5-OXOPROLINASE SUBUNIT C"/>
    <property type="match status" value="1"/>
</dbReference>
<dbReference type="Proteomes" id="UP000198850">
    <property type="component" value="Unassembled WGS sequence"/>
</dbReference>
<dbReference type="PANTHER" id="PTHR43309">
    <property type="entry name" value="5-OXOPROLINASE SUBUNIT C"/>
    <property type="match status" value="1"/>
</dbReference>
<evidence type="ECO:0000256" key="3">
    <source>
        <dbReference type="ARBA" id="ARBA00022840"/>
    </source>
</evidence>
<evidence type="ECO:0000256" key="1">
    <source>
        <dbReference type="ARBA" id="ARBA00022741"/>
    </source>
</evidence>
<keyword evidence="1" id="KW-0547">Nucleotide-binding</keyword>
<name>A0A1H3XKE3_9SPHI</name>